<dbReference type="GO" id="GO:0003979">
    <property type="term" value="F:UDP-glucose 6-dehydrogenase activity"/>
    <property type="evidence" value="ECO:0007669"/>
    <property type="project" value="UniProtKB-EC"/>
</dbReference>
<feature type="binding site" evidence="11">
    <location>
        <position position="145"/>
    </location>
    <ligand>
        <name>NAD(+)</name>
        <dbReference type="ChEBI" id="CHEBI:57540"/>
    </ligand>
</feature>
<dbReference type="InterPro" id="IPR036220">
    <property type="entry name" value="UDP-Glc/GDP-Man_DH_C_sf"/>
</dbReference>
<dbReference type="EC" id="1.1.1.22" evidence="3 8"/>
<dbReference type="InterPro" id="IPR001732">
    <property type="entry name" value="UDP-Glc/GDP-Man_DH_N"/>
</dbReference>
<feature type="binding site" evidence="10">
    <location>
        <position position="249"/>
    </location>
    <ligand>
        <name>substrate</name>
    </ligand>
</feature>
<dbReference type="SUPFAM" id="SSF51735">
    <property type="entry name" value="NAD(P)-binding Rossmann-fold domains"/>
    <property type="match status" value="1"/>
</dbReference>
<protein>
    <recommendedName>
        <fullName evidence="4 8">UDP-glucose 6-dehydrogenase</fullName>
        <ecNumber evidence="3 8">1.1.1.22</ecNumber>
    </recommendedName>
</protein>
<evidence type="ECO:0000256" key="7">
    <source>
        <dbReference type="ARBA" id="ARBA00047473"/>
    </source>
</evidence>
<evidence type="ECO:0000313" key="14">
    <source>
        <dbReference type="Proteomes" id="UP000441925"/>
    </source>
</evidence>
<evidence type="ECO:0000256" key="10">
    <source>
        <dbReference type="PIRSR" id="PIRSR500134-2"/>
    </source>
</evidence>
<dbReference type="InterPro" id="IPR036291">
    <property type="entry name" value="NAD(P)-bd_dom_sf"/>
</dbReference>
<dbReference type="InterPro" id="IPR014027">
    <property type="entry name" value="UDP-Glc/GDP-Man_DH_C"/>
</dbReference>
<feature type="active site" description="Nucleophile" evidence="9">
    <location>
        <position position="252"/>
    </location>
</feature>
<evidence type="ECO:0000313" key="13">
    <source>
        <dbReference type="EMBL" id="MSS78022.1"/>
    </source>
</evidence>
<evidence type="ECO:0000256" key="1">
    <source>
        <dbReference type="ARBA" id="ARBA00004701"/>
    </source>
</evidence>
<dbReference type="PANTHER" id="PTHR43750:SF2">
    <property type="entry name" value="UDP-GLUCOSE 6-DEHYDROGENASE"/>
    <property type="match status" value="1"/>
</dbReference>
<feature type="binding site" evidence="10">
    <location>
        <position position="306"/>
    </location>
    <ligand>
        <name>substrate</name>
    </ligand>
</feature>
<dbReference type="GO" id="GO:0051287">
    <property type="term" value="F:NAD binding"/>
    <property type="evidence" value="ECO:0007669"/>
    <property type="project" value="InterPro"/>
</dbReference>
<dbReference type="Gene3D" id="3.40.50.720">
    <property type="entry name" value="NAD(P)-binding Rossmann-like Domain"/>
    <property type="match status" value="2"/>
</dbReference>
<evidence type="ECO:0000256" key="8">
    <source>
        <dbReference type="PIRNR" id="PIRNR000124"/>
    </source>
</evidence>
<feature type="binding site" evidence="10">
    <location>
        <position position="196"/>
    </location>
    <ligand>
        <name>substrate</name>
    </ligand>
</feature>
<dbReference type="InterPro" id="IPR014026">
    <property type="entry name" value="UDP-Glc/GDP-Man_DH_dimer"/>
</dbReference>
<comment type="pathway">
    <text evidence="1">Nucleotide-sugar biosynthesis; UDP-alpha-D-glucuronate biosynthesis; UDP-alpha-D-glucuronate from UDP-alpha-D-glucose: step 1/1.</text>
</comment>
<dbReference type="AlphaFoldDB" id="A0A6N7VT37"/>
<dbReference type="PIRSF" id="PIRSF000124">
    <property type="entry name" value="UDPglc_GDPman_dh"/>
    <property type="match status" value="1"/>
</dbReference>
<dbReference type="UniPathway" id="UPA00038">
    <property type="reaction ID" value="UER00491"/>
</dbReference>
<dbReference type="InterPro" id="IPR013328">
    <property type="entry name" value="6PGD_dom2"/>
</dbReference>
<feature type="binding site" evidence="11">
    <location>
        <position position="255"/>
    </location>
    <ligand>
        <name>NAD(+)</name>
        <dbReference type="ChEBI" id="CHEBI:57540"/>
    </ligand>
</feature>
<evidence type="ECO:0000256" key="5">
    <source>
        <dbReference type="ARBA" id="ARBA00023002"/>
    </source>
</evidence>
<dbReference type="RefSeq" id="WP_154540737.1">
    <property type="nucleotide sequence ID" value="NZ_JAXDSU010000023.1"/>
</dbReference>
<evidence type="ECO:0000256" key="3">
    <source>
        <dbReference type="ARBA" id="ARBA00012954"/>
    </source>
</evidence>
<dbReference type="SUPFAM" id="SSF48179">
    <property type="entry name" value="6-phosphogluconate dehydrogenase C-terminal domain-like"/>
    <property type="match status" value="1"/>
</dbReference>
<feature type="binding site" evidence="11">
    <location>
        <position position="118"/>
    </location>
    <ligand>
        <name>NAD(+)</name>
        <dbReference type="ChEBI" id="CHEBI:57540"/>
    </ligand>
</feature>
<dbReference type="InterPro" id="IPR008927">
    <property type="entry name" value="6-PGluconate_DH-like_C_sf"/>
</dbReference>
<dbReference type="PIRSF" id="PIRSF500134">
    <property type="entry name" value="UDPglc_DH_bac"/>
    <property type="match status" value="1"/>
</dbReference>
<dbReference type="GO" id="GO:0000271">
    <property type="term" value="P:polysaccharide biosynthetic process"/>
    <property type="evidence" value="ECO:0007669"/>
    <property type="project" value="InterPro"/>
</dbReference>
<proteinExistence type="inferred from homology"/>
<evidence type="ECO:0000256" key="2">
    <source>
        <dbReference type="ARBA" id="ARBA00006601"/>
    </source>
</evidence>
<reference evidence="13 14" key="1">
    <citation type="submission" date="2019-08" db="EMBL/GenBank/DDBJ databases">
        <title>In-depth cultivation of the pig gut microbiome towards novel bacterial diversity and tailored functional studies.</title>
        <authorList>
            <person name="Wylensek D."/>
            <person name="Hitch T.C.A."/>
            <person name="Clavel T."/>
        </authorList>
    </citation>
    <scope>NUCLEOTIDE SEQUENCE [LARGE SCALE GENOMIC DNA]</scope>
    <source>
        <strain evidence="13 14">WCA-380-WT-2B</strain>
    </source>
</reference>
<dbReference type="SUPFAM" id="SSF52413">
    <property type="entry name" value="UDP-glucose/GDP-mannose dehydrogenase C-terminal domain"/>
    <property type="match status" value="1"/>
</dbReference>
<dbReference type="PANTHER" id="PTHR43750">
    <property type="entry name" value="UDP-GLUCOSE 6-DEHYDROGENASE TUAD"/>
    <property type="match status" value="1"/>
</dbReference>
<evidence type="ECO:0000259" key="12">
    <source>
        <dbReference type="SMART" id="SM00984"/>
    </source>
</evidence>
<accession>A0A6N7VT37</accession>
<dbReference type="InterPro" id="IPR017476">
    <property type="entry name" value="UDP-Glc/GDP-Man"/>
</dbReference>
<feature type="binding site" evidence="11">
    <location>
        <position position="313"/>
    </location>
    <ligand>
        <name>NAD(+)</name>
        <dbReference type="ChEBI" id="CHEBI:57540"/>
    </ligand>
</feature>
<dbReference type="Pfam" id="PF03720">
    <property type="entry name" value="UDPG_MGDP_dh_C"/>
    <property type="match status" value="1"/>
</dbReference>
<dbReference type="Gene3D" id="1.10.1040.10">
    <property type="entry name" value="N-(1-d-carboxylethyl)-l-norvaline Dehydrogenase, domain 2"/>
    <property type="match status" value="1"/>
</dbReference>
<dbReference type="SMART" id="SM00984">
    <property type="entry name" value="UDPG_MGDP_dh_C"/>
    <property type="match status" value="1"/>
</dbReference>
<feature type="binding site" evidence="11">
    <location>
        <position position="29"/>
    </location>
    <ligand>
        <name>NAD(+)</name>
        <dbReference type="ChEBI" id="CHEBI:57540"/>
    </ligand>
</feature>
<evidence type="ECO:0000256" key="11">
    <source>
        <dbReference type="PIRSR" id="PIRSR500134-3"/>
    </source>
</evidence>
<keyword evidence="5 8" id="KW-0560">Oxidoreductase</keyword>
<comment type="similarity">
    <text evidence="2 8">Belongs to the UDP-glucose/GDP-mannose dehydrogenase family.</text>
</comment>
<feature type="binding site" evidence="10">
    <location>
        <position position="305"/>
    </location>
    <ligand>
        <name>substrate</name>
    </ligand>
</feature>
<feature type="binding site" evidence="11">
    <location>
        <position position="83"/>
    </location>
    <ligand>
        <name>NAD(+)</name>
        <dbReference type="ChEBI" id="CHEBI:57540"/>
    </ligand>
</feature>
<dbReference type="EMBL" id="VULQ01000006">
    <property type="protein sequence ID" value="MSS78022.1"/>
    <property type="molecule type" value="Genomic_DNA"/>
</dbReference>
<dbReference type="Pfam" id="PF00984">
    <property type="entry name" value="UDPG_MGDP_dh"/>
    <property type="match status" value="1"/>
</dbReference>
<dbReference type="Proteomes" id="UP000441925">
    <property type="component" value="Unassembled WGS sequence"/>
</dbReference>
<organism evidence="13 14">
    <name type="scientific">Anaerococcus porci</name>
    <dbReference type="NCBI Taxonomy" id="2652269"/>
    <lineage>
        <taxon>Bacteria</taxon>
        <taxon>Bacillati</taxon>
        <taxon>Bacillota</taxon>
        <taxon>Tissierellia</taxon>
        <taxon>Tissierellales</taxon>
        <taxon>Peptoniphilaceae</taxon>
        <taxon>Anaerococcus</taxon>
    </lineage>
</organism>
<keyword evidence="6 8" id="KW-0520">NAD</keyword>
<dbReference type="Pfam" id="PF03721">
    <property type="entry name" value="UDPG_MGDP_dh_N"/>
    <property type="match status" value="1"/>
</dbReference>
<evidence type="ECO:0000256" key="9">
    <source>
        <dbReference type="PIRSR" id="PIRSR500134-1"/>
    </source>
</evidence>
<feature type="binding site" evidence="11">
    <location>
        <position position="34"/>
    </location>
    <ligand>
        <name>NAD(+)</name>
        <dbReference type="ChEBI" id="CHEBI:57540"/>
    </ligand>
</feature>
<feature type="binding site" evidence="10">
    <location>
        <position position="386"/>
    </location>
    <ligand>
        <name>substrate</name>
    </ligand>
</feature>
<gene>
    <name evidence="13" type="ORF">FYJ26_06255</name>
</gene>
<name>A0A6N7VT37_9FIRM</name>
<evidence type="ECO:0000256" key="4">
    <source>
        <dbReference type="ARBA" id="ARBA00015132"/>
    </source>
</evidence>
<sequence>MKITVVGLGYVGLSNAILLSLNEEVVGVDVDKEKVSMINNKKSPLKDKEIIEYLQNEDLNLTCKTKADEDYKDSDYVIIAVPTNYDEEDEYFDTSLVEGVIEDVKSVNKDVIIIIKSTIPIGYTKEISKKYNAENIIFSPEFLREGRALYDCLYPSRIIFGGDEKYTKNIIKAYLKASKNAPKVLIMGKTEAEAVKLFANNYLAMRISFFNELDSFAESKGLDTRNIIDGVCEDPRIGNHYNNPSFGYGGYCLPKDTKQLYANYRNIPNSMFEAIIKSNKIRKDFVSRRIIDKNPKTVGIYRLTMKTNSDNFRKSAIFDVIENLKKENIEIIVYEPTLKVEEIEGLRVENNLDEFKKCDVIVANRVEEELKDVKDKLYSRDIYQRD</sequence>
<dbReference type="GO" id="GO:0006065">
    <property type="term" value="P:UDP-glucuronate biosynthetic process"/>
    <property type="evidence" value="ECO:0007669"/>
    <property type="project" value="UniProtKB-UniPathway"/>
</dbReference>
<comment type="caution">
    <text evidence="13">The sequence shown here is derived from an EMBL/GenBank/DDBJ whole genome shotgun (WGS) entry which is preliminary data.</text>
</comment>
<keyword evidence="14" id="KW-1185">Reference proteome</keyword>
<dbReference type="InterPro" id="IPR028357">
    <property type="entry name" value="UDPglc_DH_bac"/>
</dbReference>
<feature type="binding site" evidence="10">
    <location>
        <begin position="142"/>
        <end position="145"/>
    </location>
    <ligand>
        <name>substrate</name>
    </ligand>
</feature>
<evidence type="ECO:0000256" key="6">
    <source>
        <dbReference type="ARBA" id="ARBA00023027"/>
    </source>
</evidence>
<dbReference type="NCBIfam" id="TIGR03026">
    <property type="entry name" value="NDP-sugDHase"/>
    <property type="match status" value="1"/>
</dbReference>
<feature type="binding site" evidence="10">
    <location>
        <begin position="241"/>
        <end position="245"/>
    </location>
    <ligand>
        <name>substrate</name>
    </ligand>
</feature>
<feature type="domain" description="UDP-glucose/GDP-mannose dehydrogenase C-terminal" evidence="12">
    <location>
        <begin position="299"/>
        <end position="385"/>
    </location>
</feature>
<comment type="catalytic activity">
    <reaction evidence="7 8">
        <text>UDP-alpha-D-glucose + 2 NAD(+) + H2O = UDP-alpha-D-glucuronate + 2 NADH + 3 H(+)</text>
        <dbReference type="Rhea" id="RHEA:23596"/>
        <dbReference type="ChEBI" id="CHEBI:15377"/>
        <dbReference type="ChEBI" id="CHEBI:15378"/>
        <dbReference type="ChEBI" id="CHEBI:57540"/>
        <dbReference type="ChEBI" id="CHEBI:57945"/>
        <dbReference type="ChEBI" id="CHEBI:58052"/>
        <dbReference type="ChEBI" id="CHEBI:58885"/>
        <dbReference type="EC" id="1.1.1.22"/>
    </reaction>
</comment>